<dbReference type="GO" id="GO:0000155">
    <property type="term" value="F:phosphorelay sensor kinase activity"/>
    <property type="evidence" value="ECO:0007669"/>
    <property type="project" value="InterPro"/>
</dbReference>
<organism evidence="16 17">
    <name type="scientific">Cadophora malorum</name>
    <dbReference type="NCBI Taxonomy" id="108018"/>
    <lineage>
        <taxon>Eukaryota</taxon>
        <taxon>Fungi</taxon>
        <taxon>Dikarya</taxon>
        <taxon>Ascomycota</taxon>
        <taxon>Pezizomycotina</taxon>
        <taxon>Leotiomycetes</taxon>
        <taxon>Helotiales</taxon>
        <taxon>Ploettnerulaceae</taxon>
        <taxon>Cadophora</taxon>
    </lineage>
</organism>
<dbReference type="SUPFAM" id="SSF47384">
    <property type="entry name" value="Homodimeric domain of signal transducing histidine kinase"/>
    <property type="match status" value="1"/>
</dbReference>
<dbReference type="Pfam" id="PF01590">
    <property type="entry name" value="GAF"/>
    <property type="match status" value="1"/>
</dbReference>
<dbReference type="Pfam" id="PF00512">
    <property type="entry name" value="HisKA"/>
    <property type="match status" value="1"/>
</dbReference>
<evidence type="ECO:0000313" key="16">
    <source>
        <dbReference type="EMBL" id="KAG4425061.1"/>
    </source>
</evidence>
<dbReference type="Pfam" id="PF00360">
    <property type="entry name" value="PHY"/>
    <property type="match status" value="1"/>
</dbReference>
<evidence type="ECO:0000256" key="10">
    <source>
        <dbReference type="ARBA" id="ARBA00023170"/>
    </source>
</evidence>
<comment type="caution">
    <text evidence="16">The sequence shown here is derived from an EMBL/GenBank/DDBJ whole genome shotgun (WGS) entry which is preliminary data.</text>
</comment>
<evidence type="ECO:0000256" key="9">
    <source>
        <dbReference type="ARBA" id="ARBA00023012"/>
    </source>
</evidence>
<dbReference type="CDD" id="cd17546">
    <property type="entry name" value="REC_hyHK_CKI1_RcsC-like"/>
    <property type="match status" value="1"/>
</dbReference>
<dbReference type="InterPro" id="IPR029016">
    <property type="entry name" value="GAF-like_dom_sf"/>
</dbReference>
<keyword evidence="10" id="KW-0675">Receptor</keyword>
<dbReference type="InterPro" id="IPR043150">
    <property type="entry name" value="Phytochrome_PHY_sf"/>
</dbReference>
<evidence type="ECO:0000256" key="12">
    <source>
        <dbReference type="SAM" id="MobiDB-lite"/>
    </source>
</evidence>
<dbReference type="Gene3D" id="3.30.450.270">
    <property type="match status" value="1"/>
</dbReference>
<dbReference type="Gene3D" id="3.40.50.2300">
    <property type="match status" value="1"/>
</dbReference>
<evidence type="ECO:0008006" key="18">
    <source>
        <dbReference type="Google" id="ProtNLM"/>
    </source>
</evidence>
<dbReference type="GO" id="GO:0009881">
    <property type="term" value="F:photoreceptor activity"/>
    <property type="evidence" value="ECO:0007669"/>
    <property type="project" value="UniProtKB-KW"/>
</dbReference>
<dbReference type="AlphaFoldDB" id="A0A8H8BV22"/>
<dbReference type="GO" id="GO:0005524">
    <property type="term" value="F:ATP binding"/>
    <property type="evidence" value="ECO:0007669"/>
    <property type="project" value="UniProtKB-KW"/>
</dbReference>
<evidence type="ECO:0000259" key="14">
    <source>
        <dbReference type="PROSITE" id="PS50109"/>
    </source>
</evidence>
<proteinExistence type="predicted"/>
<dbReference type="Gene3D" id="3.30.450.40">
    <property type="match status" value="1"/>
</dbReference>
<evidence type="ECO:0000256" key="3">
    <source>
        <dbReference type="ARBA" id="ARBA00022606"/>
    </source>
</evidence>
<feature type="compositionally biased region" description="Polar residues" evidence="12">
    <location>
        <begin position="118"/>
        <end position="133"/>
    </location>
</feature>
<dbReference type="Proteomes" id="UP000664132">
    <property type="component" value="Unassembled WGS sequence"/>
</dbReference>
<evidence type="ECO:0000256" key="1">
    <source>
        <dbReference type="ARBA" id="ARBA00022543"/>
    </source>
</evidence>
<keyword evidence="1" id="KW-0600">Photoreceptor protein</keyword>
<dbReference type="Gene3D" id="3.30.565.10">
    <property type="entry name" value="Histidine kinase-like ATPase, C-terminal domain"/>
    <property type="match status" value="1"/>
</dbReference>
<keyword evidence="2 11" id="KW-0597">Phosphoprotein</keyword>
<dbReference type="PANTHER" id="PTHR43065">
    <property type="entry name" value="SENSOR HISTIDINE KINASE"/>
    <property type="match status" value="1"/>
</dbReference>
<feature type="region of interest" description="Disordered" evidence="12">
    <location>
        <begin position="1"/>
        <end position="38"/>
    </location>
</feature>
<evidence type="ECO:0000259" key="13">
    <source>
        <dbReference type="PROSITE" id="PS50046"/>
    </source>
</evidence>
<dbReference type="InterPro" id="IPR013654">
    <property type="entry name" value="PAS_2"/>
</dbReference>
<dbReference type="GO" id="GO:0006355">
    <property type="term" value="P:regulation of DNA-templated transcription"/>
    <property type="evidence" value="ECO:0007669"/>
    <property type="project" value="InterPro"/>
</dbReference>
<keyword evidence="17" id="KW-1185">Reference proteome</keyword>
<keyword evidence="8" id="KW-0157">Chromophore</keyword>
<accession>A0A8H8BV22</accession>
<dbReference type="InterPro" id="IPR013515">
    <property type="entry name" value="Phytochrome_cen-reg"/>
</dbReference>
<feature type="compositionally biased region" description="Low complexity" evidence="12">
    <location>
        <begin position="975"/>
        <end position="985"/>
    </location>
</feature>
<dbReference type="Pfam" id="PF00072">
    <property type="entry name" value="Response_reg"/>
    <property type="match status" value="1"/>
</dbReference>
<feature type="domain" description="Response regulatory" evidence="15">
    <location>
        <begin position="1083"/>
        <end position="1218"/>
    </location>
</feature>
<dbReference type="InterPro" id="IPR011006">
    <property type="entry name" value="CheY-like_superfamily"/>
</dbReference>
<dbReference type="PRINTS" id="PR01033">
    <property type="entry name" value="PHYTOCHROME"/>
</dbReference>
<dbReference type="InterPro" id="IPR003594">
    <property type="entry name" value="HATPase_dom"/>
</dbReference>
<feature type="region of interest" description="Disordered" evidence="12">
    <location>
        <begin position="61"/>
        <end position="137"/>
    </location>
</feature>
<dbReference type="InterPro" id="IPR001789">
    <property type="entry name" value="Sig_transdc_resp-reg_receiver"/>
</dbReference>
<dbReference type="SUPFAM" id="SSF55785">
    <property type="entry name" value="PYP-like sensor domain (PAS domain)"/>
    <property type="match status" value="1"/>
</dbReference>
<name>A0A8H8BV22_9HELO</name>
<feature type="compositionally biased region" description="Low complexity" evidence="12">
    <location>
        <begin position="20"/>
        <end position="33"/>
    </location>
</feature>
<dbReference type="Gene3D" id="3.30.450.20">
    <property type="entry name" value="PAS domain"/>
    <property type="match status" value="2"/>
</dbReference>
<evidence type="ECO:0000256" key="8">
    <source>
        <dbReference type="ARBA" id="ARBA00022991"/>
    </source>
</evidence>
<dbReference type="InterPro" id="IPR036097">
    <property type="entry name" value="HisK_dim/P_sf"/>
</dbReference>
<dbReference type="InterPro" id="IPR001294">
    <property type="entry name" value="Phytochrome"/>
</dbReference>
<sequence length="1241" mass="137864">MRSVRGLLKRKKSSQKMNEESSNARSAASTSSRDLGSAERVFPIRNLRSNVDLYHQASADSNSIREGVVATAQPRPESYRTEHYRIAPSVASDGSRTPRQSSSGGSISGAGSPRISARSQFVSSKSGPPSVLQSIDPDMEQYRNIPGYRRCEDEPIHTPGAIQSFGAVIGLKYNDLGDLQVRIASENSRKILGCGPEQLFALTSFLDVLKDEIRDEMVARVNHTLHAGAKAQEETRLDVFKIILTFPYEPEIRLWCAIHLAPKPEGLIICEFEEYLDAFFLKDIRATKMLPETPISSMEVTPEELKKSTTSKSQPLPVIEVARQRKNKEFSSLDLFNALAQAQKQITNCSTVHELQEVVVGLVAELTGFHRVMFYRFDSQKNGRIDAELLNPKASTDVWLGLNYPASDIPKQARNLYIINRIRLLVDREAETSRLVCREASDSESPLDLTHAYLRAMSPVHNKYLANMGVRSTMSVSIVINNDLWGLIACHGYGDIGIRVSLPIRELCRSIGECAASRIQQILMQQRIDARRAPTASPSSQHNASFIAASSSDLLKLVEADFALLSIDDDARAIGRLDPYPEAIAITSYLQTCKFTEIKSSDNINRDFPLISQRHEIKTIAGLLLIPLNFGGGNDFLVFFRKGQMKQVKWAGNPHAKKYQAGSEYLEPRASFARWVETISGTSQEWTDDQLDTASVLGLLYGRFIEVWRQKGSVKQSSQLTQIRASSRELRTPLNAIVNYLEMALENQVDDKTRHILDRAQDASTSLGYVMDDLLKLTKLEDSPTQGSDETFNLNLTVARAMKGLQKDASRKGLELSVAVNEQLPAMVKGDPDRLKDALLHLTSYAFKQSSHVNVEVDLIQTKKNVSTIGFTIQDNGPGKSEAELDDTFQEFEAAQDDDDWLFATKESNAPPMTAEGRSTRADLALIARYLRDTSGQIRLHSEPGKGTIFTVEIPFEQVQTNDSSRSRKLRNLFSPSLSNNRGLSPPSPPPSMKTPKPNGSSSDKGKTTLGANGNGVSNGNSHENRLGSPTASQFPLPPRVSSAQHVETLAPQNGGPPQNNNRSSALYIDNDPEFLTSGLRLNILVAEDNLVSQKMLEKRIGMRGHEVVVTGDGQQCHDRFAASGGKVDVIIMDLKMPTVDGTLATRMIRFHEKESSFRNQQANGREVQTLRQRVPVLAMSTALVEENRFEYIQNGFDGWIMKPIDFQRLDLILQGVKNPELKRDSLYVPGQWEKGGWFFP</sequence>
<evidence type="ECO:0000256" key="6">
    <source>
        <dbReference type="ARBA" id="ARBA00022777"/>
    </source>
</evidence>
<dbReference type="Pfam" id="PF08446">
    <property type="entry name" value="PAS_2"/>
    <property type="match status" value="1"/>
</dbReference>
<evidence type="ECO:0000256" key="4">
    <source>
        <dbReference type="ARBA" id="ARBA00022679"/>
    </source>
</evidence>
<keyword evidence="3" id="KW-0716">Sensory transduction</keyword>
<dbReference type="InterPro" id="IPR003018">
    <property type="entry name" value="GAF"/>
</dbReference>
<keyword evidence="6" id="KW-0418">Kinase</keyword>
<dbReference type="InterPro" id="IPR005467">
    <property type="entry name" value="His_kinase_dom"/>
</dbReference>
<dbReference type="CDD" id="cd00082">
    <property type="entry name" value="HisKA"/>
    <property type="match status" value="1"/>
</dbReference>
<dbReference type="Pfam" id="PF02518">
    <property type="entry name" value="HATPase_c"/>
    <property type="match status" value="1"/>
</dbReference>
<dbReference type="SUPFAM" id="SSF55781">
    <property type="entry name" value="GAF domain-like"/>
    <property type="match status" value="2"/>
</dbReference>
<dbReference type="InterPro" id="IPR016132">
    <property type="entry name" value="Phyto_chromo_attachment"/>
</dbReference>
<keyword evidence="5" id="KW-0547">Nucleotide-binding</keyword>
<dbReference type="InterPro" id="IPR036890">
    <property type="entry name" value="HATPase_C_sf"/>
</dbReference>
<dbReference type="PROSITE" id="PS50109">
    <property type="entry name" value="HIS_KIN"/>
    <property type="match status" value="1"/>
</dbReference>
<feature type="compositionally biased region" description="Low complexity" evidence="12">
    <location>
        <begin position="1011"/>
        <end position="1022"/>
    </location>
</feature>
<dbReference type="SMART" id="SM00448">
    <property type="entry name" value="REC"/>
    <property type="match status" value="1"/>
</dbReference>
<feature type="domain" description="Histidine kinase" evidence="14">
    <location>
        <begin position="725"/>
        <end position="958"/>
    </location>
</feature>
<dbReference type="SUPFAM" id="SSF55874">
    <property type="entry name" value="ATPase domain of HSP90 chaperone/DNA topoisomerase II/histidine kinase"/>
    <property type="match status" value="1"/>
</dbReference>
<gene>
    <name evidence="16" type="ORF">IFR04_001831</name>
</gene>
<evidence type="ECO:0000259" key="15">
    <source>
        <dbReference type="PROSITE" id="PS50110"/>
    </source>
</evidence>
<feature type="region of interest" description="Disordered" evidence="12">
    <location>
        <begin position="973"/>
        <end position="1044"/>
    </location>
</feature>
<evidence type="ECO:0000256" key="11">
    <source>
        <dbReference type="PROSITE-ProRule" id="PRU00169"/>
    </source>
</evidence>
<dbReference type="InterPro" id="IPR003661">
    <property type="entry name" value="HisK_dim/P_dom"/>
</dbReference>
<keyword evidence="9" id="KW-0902">Two-component regulatory system</keyword>
<dbReference type="EMBL" id="JAFJYH010000014">
    <property type="protein sequence ID" value="KAG4425061.1"/>
    <property type="molecule type" value="Genomic_DNA"/>
</dbReference>
<evidence type="ECO:0000313" key="17">
    <source>
        <dbReference type="Proteomes" id="UP000664132"/>
    </source>
</evidence>
<feature type="modified residue" description="4-aspartylphosphate" evidence="11">
    <location>
        <position position="1134"/>
    </location>
</feature>
<dbReference type="OrthoDB" id="2015534at2759"/>
<evidence type="ECO:0000256" key="7">
    <source>
        <dbReference type="ARBA" id="ARBA00022840"/>
    </source>
</evidence>
<keyword evidence="4" id="KW-0808">Transferase</keyword>
<dbReference type="PANTHER" id="PTHR43065:SF10">
    <property type="entry name" value="PEROXIDE STRESS-ACTIVATED HISTIDINE KINASE MAK3"/>
    <property type="match status" value="1"/>
</dbReference>
<dbReference type="Gene3D" id="1.10.287.130">
    <property type="match status" value="1"/>
</dbReference>
<dbReference type="GO" id="GO:0009584">
    <property type="term" value="P:detection of visible light"/>
    <property type="evidence" value="ECO:0007669"/>
    <property type="project" value="InterPro"/>
</dbReference>
<dbReference type="PROSITE" id="PS50046">
    <property type="entry name" value="PHYTOCHROME_2"/>
    <property type="match status" value="1"/>
</dbReference>
<dbReference type="PROSITE" id="PS50110">
    <property type="entry name" value="RESPONSE_REGULATORY"/>
    <property type="match status" value="1"/>
</dbReference>
<protein>
    <recommendedName>
        <fullName evidence="18">Phytochrome</fullName>
    </recommendedName>
</protein>
<feature type="domain" description="Phytochrome chromophore attachment site" evidence="13">
    <location>
        <begin position="351"/>
        <end position="513"/>
    </location>
</feature>
<feature type="compositionally biased region" description="Low complexity" evidence="12">
    <location>
        <begin position="98"/>
        <end position="117"/>
    </location>
</feature>
<evidence type="ECO:0000256" key="5">
    <source>
        <dbReference type="ARBA" id="ARBA00022741"/>
    </source>
</evidence>
<reference evidence="16" key="1">
    <citation type="submission" date="2021-02" db="EMBL/GenBank/DDBJ databases">
        <title>Genome sequence Cadophora malorum strain M34.</title>
        <authorList>
            <person name="Stefanovic E."/>
            <person name="Vu D."/>
            <person name="Scully C."/>
            <person name="Dijksterhuis J."/>
            <person name="Roader J."/>
            <person name="Houbraken J."/>
        </authorList>
    </citation>
    <scope>NUCLEOTIDE SEQUENCE</scope>
    <source>
        <strain evidence="16">M34</strain>
    </source>
</reference>
<evidence type="ECO:0000256" key="2">
    <source>
        <dbReference type="ARBA" id="ARBA00022553"/>
    </source>
</evidence>
<dbReference type="SUPFAM" id="SSF52172">
    <property type="entry name" value="CheY-like"/>
    <property type="match status" value="1"/>
</dbReference>
<keyword evidence="7" id="KW-0067">ATP-binding</keyword>
<dbReference type="SMART" id="SM00388">
    <property type="entry name" value="HisKA"/>
    <property type="match status" value="1"/>
</dbReference>
<dbReference type="InterPro" id="IPR035965">
    <property type="entry name" value="PAS-like_dom_sf"/>
</dbReference>
<dbReference type="SMART" id="SM00065">
    <property type="entry name" value="GAF"/>
    <property type="match status" value="1"/>
</dbReference>